<dbReference type="Proteomes" id="UP000007800">
    <property type="component" value="Unassembled WGS sequence"/>
</dbReference>
<sequence length="192" mass="21024">MRQWLSTVPVVLGHVRGAGNPSDCASRALYPNSYDSGLYRAAISTYVKEFDGMRERLVSPNADDDLGNGSLDAMMLNAKDGPVENVEDSNVVSVEEQVLTAQTNDQYCEQIRRVLAHEPVELSTSEAQRIRRTYVVDSGGNICRCHAICGSQYFVPIASRSVVISMLHDLYAHLGANKLLVASFVAPINCCQ</sequence>
<name>C5LLL7_PERM5</name>
<reference evidence="1 2" key="1">
    <citation type="submission" date="2008-07" db="EMBL/GenBank/DDBJ databases">
        <authorList>
            <person name="El-Sayed N."/>
            <person name="Caler E."/>
            <person name="Inman J."/>
            <person name="Amedeo P."/>
            <person name="Hass B."/>
            <person name="Wortman J."/>
        </authorList>
    </citation>
    <scope>NUCLEOTIDE SEQUENCE [LARGE SCALE GENOMIC DNA]</scope>
    <source>
        <strain evidence="2">ATCC 50983 / TXsc</strain>
    </source>
</reference>
<dbReference type="InParanoid" id="C5LLL7"/>
<dbReference type="AlphaFoldDB" id="C5LLL7"/>
<proteinExistence type="predicted"/>
<gene>
    <name evidence="1" type="ORF">Pmar_PMAR025205</name>
</gene>
<protein>
    <submittedName>
        <fullName evidence="1">Uncharacterized protein</fullName>
    </submittedName>
</protein>
<dbReference type="EMBL" id="GG683256">
    <property type="protein sequence ID" value="EER02377.1"/>
    <property type="molecule type" value="Genomic_DNA"/>
</dbReference>
<keyword evidence="2" id="KW-1185">Reference proteome</keyword>
<evidence type="ECO:0000313" key="2">
    <source>
        <dbReference type="Proteomes" id="UP000007800"/>
    </source>
</evidence>
<evidence type="ECO:0000313" key="1">
    <source>
        <dbReference type="EMBL" id="EER02377.1"/>
    </source>
</evidence>
<dbReference type="GeneID" id="9047210"/>
<accession>C5LLL7</accession>
<dbReference type="RefSeq" id="XP_002769659.1">
    <property type="nucleotide sequence ID" value="XM_002769613.1"/>
</dbReference>
<organism evidence="2">
    <name type="scientific">Perkinsus marinus (strain ATCC 50983 / TXsc)</name>
    <dbReference type="NCBI Taxonomy" id="423536"/>
    <lineage>
        <taxon>Eukaryota</taxon>
        <taxon>Sar</taxon>
        <taxon>Alveolata</taxon>
        <taxon>Perkinsozoa</taxon>
        <taxon>Perkinsea</taxon>
        <taxon>Perkinsida</taxon>
        <taxon>Perkinsidae</taxon>
        <taxon>Perkinsus</taxon>
    </lineage>
</organism>